<dbReference type="GO" id="GO:0016740">
    <property type="term" value="F:transferase activity"/>
    <property type="evidence" value="ECO:0007669"/>
    <property type="project" value="UniProtKB-KW"/>
</dbReference>
<comment type="caution">
    <text evidence="1">The sequence shown here is derived from an EMBL/GenBank/DDBJ whole genome shotgun (WGS) entry which is preliminary data.</text>
</comment>
<reference evidence="1 2" key="1">
    <citation type="journal article" date="2014" name="Genome Announc.">
        <title>Draft Genome Sequences of Three Strains of Bacteroides pyogenes Isolated from a Cat and Swine.</title>
        <authorList>
            <person name="Sakamoto M."/>
            <person name="Oshima K."/>
            <person name="Suda W."/>
            <person name="Kitamura K."/>
            <person name="Iida T."/>
            <person name="Hattori M."/>
            <person name="Ohkuma M."/>
        </authorList>
    </citation>
    <scope>NUCLEOTIDE SEQUENCE [LARGE SCALE GENOMIC DNA]</scope>
    <source>
        <strain evidence="1 2">JCM 6292</strain>
    </source>
</reference>
<sequence>MEPIRNFAQLTEHLKKQNRRQRIVVVCANDSHTEYAVSRALEEGFAELIMVATHR</sequence>
<dbReference type="Proteomes" id="UP000018861">
    <property type="component" value="Unassembled WGS sequence"/>
</dbReference>
<proteinExistence type="predicted"/>
<protein>
    <submittedName>
        <fullName evidence="1">Phosphate butyryltransferase</fullName>
    </submittedName>
</protein>
<keyword evidence="1" id="KW-0808">Transferase</keyword>
<dbReference type="AlphaFoldDB" id="W4P6K3"/>
<evidence type="ECO:0000313" key="1">
    <source>
        <dbReference type="EMBL" id="GAE15380.1"/>
    </source>
</evidence>
<evidence type="ECO:0000313" key="2">
    <source>
        <dbReference type="Proteomes" id="UP000018861"/>
    </source>
</evidence>
<name>W4P6K3_9BACE</name>
<dbReference type="EMBL" id="BAIQ01000015">
    <property type="protein sequence ID" value="GAE15380.1"/>
    <property type="molecule type" value="Genomic_DNA"/>
</dbReference>
<gene>
    <name evidence="1" type="ORF">JCM6292_1646</name>
</gene>
<accession>W4P6K3</accession>
<organism evidence="1 2">
    <name type="scientific">Bacteroides pyogenes JCM 6292</name>
    <dbReference type="NCBI Taxonomy" id="1235809"/>
    <lineage>
        <taxon>Bacteria</taxon>
        <taxon>Pseudomonadati</taxon>
        <taxon>Bacteroidota</taxon>
        <taxon>Bacteroidia</taxon>
        <taxon>Bacteroidales</taxon>
        <taxon>Bacteroidaceae</taxon>
        <taxon>Bacteroides</taxon>
    </lineage>
</organism>